<dbReference type="Gene3D" id="3.30.1360.40">
    <property type="match status" value="1"/>
</dbReference>
<dbReference type="Gene3D" id="2.40.100.10">
    <property type="entry name" value="Cyclophilin-like"/>
    <property type="match status" value="1"/>
</dbReference>
<evidence type="ECO:0000256" key="3">
    <source>
        <dbReference type="ARBA" id="ARBA00022840"/>
    </source>
</evidence>
<dbReference type="SUPFAM" id="SSF160467">
    <property type="entry name" value="PH0987 N-terminal domain-like"/>
    <property type="match status" value="1"/>
</dbReference>
<evidence type="ECO:0000256" key="2">
    <source>
        <dbReference type="ARBA" id="ARBA00022801"/>
    </source>
</evidence>
<reference evidence="5 6" key="1">
    <citation type="submission" date="2020-07" db="EMBL/GenBank/DDBJ databases">
        <title>Sequencing the genomes of 1000 actinobacteria strains.</title>
        <authorList>
            <person name="Klenk H.-P."/>
        </authorList>
    </citation>
    <scope>NUCLEOTIDE SEQUENCE [LARGE SCALE GENOMIC DNA]</scope>
    <source>
        <strain evidence="5 6">DSM 18248</strain>
    </source>
</reference>
<organism evidence="5 6">
    <name type="scientific">Nocardioides marinus</name>
    <dbReference type="NCBI Taxonomy" id="374514"/>
    <lineage>
        <taxon>Bacteria</taxon>
        <taxon>Bacillati</taxon>
        <taxon>Actinomycetota</taxon>
        <taxon>Actinomycetes</taxon>
        <taxon>Propionibacteriales</taxon>
        <taxon>Nocardioidaceae</taxon>
        <taxon>Nocardioides</taxon>
    </lineage>
</organism>
<dbReference type="AlphaFoldDB" id="A0A7Y9YF25"/>
<proteinExistence type="predicted"/>
<evidence type="ECO:0000313" key="5">
    <source>
        <dbReference type="EMBL" id="NYI10499.1"/>
    </source>
</evidence>
<evidence type="ECO:0000256" key="1">
    <source>
        <dbReference type="ARBA" id="ARBA00022741"/>
    </source>
</evidence>
<dbReference type="RefSeq" id="WP_343045608.1">
    <property type="nucleotide sequence ID" value="NZ_BAAAPP010000010.1"/>
</dbReference>
<keyword evidence="3" id="KW-0067">ATP-binding</keyword>
<dbReference type="Pfam" id="PF02682">
    <property type="entry name" value="CT_C_D"/>
    <property type="match status" value="1"/>
</dbReference>
<name>A0A7Y9YF25_9ACTN</name>
<dbReference type="SMART" id="SM00796">
    <property type="entry name" value="AHS1"/>
    <property type="match status" value="1"/>
</dbReference>
<keyword evidence="6" id="KW-1185">Reference proteome</keyword>
<dbReference type="InterPro" id="IPR010016">
    <property type="entry name" value="PxpB"/>
</dbReference>
<keyword evidence="2" id="KW-0378">Hydrolase</keyword>
<dbReference type="GO" id="GO:0016787">
    <property type="term" value="F:hydrolase activity"/>
    <property type="evidence" value="ECO:0007669"/>
    <property type="project" value="UniProtKB-KW"/>
</dbReference>
<dbReference type="Proteomes" id="UP000537326">
    <property type="component" value="Unassembled WGS sequence"/>
</dbReference>
<comment type="caution">
    <text evidence="5">The sequence shown here is derived from an EMBL/GenBank/DDBJ whole genome shotgun (WGS) entry which is preliminary data.</text>
</comment>
<sequence>MTGPPAYRVVPCGPAALLVEVSDAPAALSLAEHLRAGLGATDVVPGARTVLVDGTERAPVEEALRRWDPATGTDPGPLVEVPVVYDGADLADVAEVWGCTLREVVERHTSLELVSAFCGFAPGFAYLSGAPEEWAVPRLASPRPRVPAGSVALADTWSAVYPTASPGGWRLLGRTDLALWDTRRTPPALLAPGTRVVFREVRA</sequence>
<dbReference type="InterPro" id="IPR003833">
    <property type="entry name" value="CT_C_D"/>
</dbReference>
<protein>
    <submittedName>
        <fullName evidence="5">KipI family sensor histidine kinase inhibitor</fullName>
    </submittedName>
</protein>
<dbReference type="EMBL" id="JACBZI010000001">
    <property type="protein sequence ID" value="NYI10499.1"/>
    <property type="molecule type" value="Genomic_DNA"/>
</dbReference>
<dbReference type="GO" id="GO:0005524">
    <property type="term" value="F:ATP binding"/>
    <property type="evidence" value="ECO:0007669"/>
    <property type="project" value="UniProtKB-KW"/>
</dbReference>
<dbReference type="InterPro" id="IPR029000">
    <property type="entry name" value="Cyclophilin-like_dom_sf"/>
</dbReference>
<evidence type="ECO:0000259" key="4">
    <source>
        <dbReference type="SMART" id="SM00796"/>
    </source>
</evidence>
<feature type="domain" description="Carboxyltransferase" evidence="4">
    <location>
        <begin position="7"/>
        <end position="190"/>
    </location>
</feature>
<evidence type="ECO:0000313" key="6">
    <source>
        <dbReference type="Proteomes" id="UP000537326"/>
    </source>
</evidence>
<gene>
    <name evidence="5" type="ORF">BKA05_002014</name>
</gene>
<keyword evidence="1" id="KW-0547">Nucleotide-binding</keyword>
<dbReference type="SUPFAM" id="SSF50891">
    <property type="entry name" value="Cyclophilin-like"/>
    <property type="match status" value="1"/>
</dbReference>
<dbReference type="PANTHER" id="PTHR34698">
    <property type="entry name" value="5-OXOPROLINASE SUBUNIT B"/>
    <property type="match status" value="1"/>
</dbReference>
<dbReference type="PANTHER" id="PTHR34698:SF2">
    <property type="entry name" value="5-OXOPROLINASE SUBUNIT B"/>
    <property type="match status" value="1"/>
</dbReference>
<accession>A0A7Y9YF25</accession>